<reference evidence="3" key="1">
    <citation type="submission" date="2017-04" db="EMBL/GenBank/DDBJ databases">
        <title>Function of individual gut microbiota members based on whole genome sequencing of pure cultures obtained from chicken caecum.</title>
        <authorList>
            <person name="Medvecky M."/>
            <person name="Cejkova D."/>
            <person name="Polansky O."/>
            <person name="Karasova D."/>
            <person name="Kubasova T."/>
            <person name="Cizek A."/>
            <person name="Rychlik I."/>
        </authorList>
    </citation>
    <scope>NUCLEOTIDE SEQUENCE [LARGE SCALE GENOMIC DNA]</scope>
    <source>
        <strain evidence="3">An180</strain>
    </source>
</reference>
<protein>
    <submittedName>
        <fullName evidence="2">Uncharacterized protein</fullName>
    </submittedName>
</protein>
<proteinExistence type="predicted"/>
<accession>A0A1Y4LB57</accession>
<gene>
    <name evidence="2" type="ORF">B5F17_01725</name>
</gene>
<comment type="caution">
    <text evidence="2">The sequence shown here is derived from an EMBL/GenBank/DDBJ whole genome shotgun (WGS) entry which is preliminary data.</text>
</comment>
<organism evidence="2 3">
    <name type="scientific">Butyricicoccus pullicaecorum</name>
    <dbReference type="NCBI Taxonomy" id="501571"/>
    <lineage>
        <taxon>Bacteria</taxon>
        <taxon>Bacillati</taxon>
        <taxon>Bacillota</taxon>
        <taxon>Clostridia</taxon>
        <taxon>Eubacteriales</taxon>
        <taxon>Butyricicoccaceae</taxon>
        <taxon>Butyricicoccus</taxon>
    </lineage>
</organism>
<keyword evidence="1" id="KW-0175">Coiled coil</keyword>
<dbReference type="RefSeq" id="WP_087370146.1">
    <property type="nucleotide sequence ID" value="NZ_NFKK01000002.1"/>
</dbReference>
<dbReference type="AlphaFoldDB" id="A0A1Y4LB57"/>
<evidence type="ECO:0000256" key="1">
    <source>
        <dbReference type="SAM" id="Coils"/>
    </source>
</evidence>
<name>A0A1Y4LB57_9FIRM</name>
<evidence type="ECO:0000313" key="3">
    <source>
        <dbReference type="Proteomes" id="UP000195897"/>
    </source>
</evidence>
<sequence length="62" mass="7206">MSNMRIKCKKLRCENEFLKLTVAAARMIIAGKKERVRALEAENAALRGKIEQAERAMRPFWK</sequence>
<dbReference type="Proteomes" id="UP000195897">
    <property type="component" value="Unassembled WGS sequence"/>
</dbReference>
<evidence type="ECO:0000313" key="2">
    <source>
        <dbReference type="EMBL" id="OUP53954.1"/>
    </source>
</evidence>
<dbReference type="EMBL" id="NFKK01000002">
    <property type="protein sequence ID" value="OUP53954.1"/>
    <property type="molecule type" value="Genomic_DNA"/>
</dbReference>
<feature type="coiled-coil region" evidence="1">
    <location>
        <begin position="29"/>
        <end position="56"/>
    </location>
</feature>